<feature type="domain" description="Bicarbonate transporter-like transmembrane" evidence="7">
    <location>
        <begin position="233"/>
        <end position="544"/>
    </location>
</feature>
<dbReference type="PANTHER" id="PTHR11453">
    <property type="entry name" value="ANION EXCHANGE PROTEIN"/>
    <property type="match status" value="1"/>
</dbReference>
<dbReference type="EMBL" id="CAXAMM010027558">
    <property type="protein sequence ID" value="CAK9061102.1"/>
    <property type="molecule type" value="Genomic_DNA"/>
</dbReference>
<sequence>MDDELPSAEGMLPTGSSYGACERSDEEAGKVVRRKAANMAGLEEIGGFCGGLMNDYRRRSKFLESDWITDAFTAKTVSAALFMFFATFTSTLALGEHIKESTNGLIGLNEYLMMNSAAGMIHAIIGCQPLLVLRPTGPITLLFEKLLDFATAQSLPFWPFFAWTGIFVGLLMFLISALELSKYVKYLTLFTENIFATFIGIVYINDGIQGMVRLWEDSGTSPGHAEQYGSQDAASKLLTLNMTIGFTALTLWFTALQSSRLFSFRARSFLRDYALTITLFVSILIARHLNQHLFPVTFIDTESSGFNTTSSRAWRIDLTAISVKGIGCAAVAAFPVVVFFYLDQNISSSLCQKPEMKLAKGSYFHSSFACLAAFNIFGPMFGLPFVTGSLPHSPQFVLSLAERDEEQQITHVRENRLAPLLCYFLIGLPLLMPTLLQSVPKAAVFGTLIFVGIDGIQSTQLYERCLLMLTDPRFVPKRSVFQSVSLGTIQIFSLIQIALVVACWMVNYYFGLYFPLFFISLAPFRRYLIPCIFSERDLKHLDHSLDDRDTSAKAPGFTRQSSIFKDMSP</sequence>
<comment type="subcellular location">
    <subcellularLocation>
        <location evidence="1">Membrane</location>
        <topology evidence="1">Multi-pass membrane protein</topology>
    </subcellularLocation>
</comment>
<evidence type="ECO:0000259" key="7">
    <source>
        <dbReference type="Pfam" id="PF00955"/>
    </source>
</evidence>
<dbReference type="Pfam" id="PF00955">
    <property type="entry name" value="HCO3_cotransp"/>
    <property type="match status" value="2"/>
</dbReference>
<dbReference type="PRINTS" id="PR01231">
    <property type="entry name" value="HCO3TRNSPORT"/>
</dbReference>
<accession>A0ABP0NDE6</accession>
<evidence type="ECO:0000256" key="3">
    <source>
        <dbReference type="ARBA" id="ARBA00022989"/>
    </source>
</evidence>
<feature type="domain" description="Bicarbonate transporter-like transmembrane" evidence="7">
    <location>
        <begin position="48"/>
        <end position="219"/>
    </location>
</feature>
<feature type="transmembrane region" description="Helical" evidence="6">
    <location>
        <begin position="417"/>
        <end position="436"/>
    </location>
</feature>
<reference evidence="8 9" key="1">
    <citation type="submission" date="2024-02" db="EMBL/GenBank/DDBJ databases">
        <authorList>
            <person name="Chen Y."/>
            <person name="Shah S."/>
            <person name="Dougan E. K."/>
            <person name="Thang M."/>
            <person name="Chan C."/>
        </authorList>
    </citation>
    <scope>NUCLEOTIDE SEQUENCE [LARGE SCALE GENOMIC DNA]</scope>
</reference>
<evidence type="ECO:0000256" key="5">
    <source>
        <dbReference type="SAM" id="MobiDB-lite"/>
    </source>
</evidence>
<dbReference type="InterPro" id="IPR003020">
    <property type="entry name" value="HCO3_transpt_euk"/>
</dbReference>
<dbReference type="Gene3D" id="1.10.287.570">
    <property type="entry name" value="Helical hairpin bin"/>
    <property type="match status" value="1"/>
</dbReference>
<dbReference type="Proteomes" id="UP001642464">
    <property type="component" value="Unassembled WGS sequence"/>
</dbReference>
<dbReference type="PANTHER" id="PTHR11453:SF127">
    <property type="entry name" value="SOLUTE CARRIER FAMILY 4 MEMBER 11"/>
    <property type="match status" value="1"/>
</dbReference>
<evidence type="ECO:0000313" key="8">
    <source>
        <dbReference type="EMBL" id="CAK9061102.1"/>
    </source>
</evidence>
<evidence type="ECO:0000313" key="9">
    <source>
        <dbReference type="Proteomes" id="UP001642464"/>
    </source>
</evidence>
<feature type="region of interest" description="Disordered" evidence="5">
    <location>
        <begin position="1"/>
        <end position="23"/>
    </location>
</feature>
<proteinExistence type="predicted"/>
<feature type="transmembrane region" description="Helical" evidence="6">
    <location>
        <begin position="112"/>
        <end position="133"/>
    </location>
</feature>
<keyword evidence="2 6" id="KW-0812">Transmembrane</keyword>
<evidence type="ECO:0000256" key="4">
    <source>
        <dbReference type="ARBA" id="ARBA00023136"/>
    </source>
</evidence>
<evidence type="ECO:0000256" key="1">
    <source>
        <dbReference type="ARBA" id="ARBA00004141"/>
    </source>
</evidence>
<evidence type="ECO:0000256" key="2">
    <source>
        <dbReference type="ARBA" id="ARBA00022692"/>
    </source>
</evidence>
<keyword evidence="3 6" id="KW-1133">Transmembrane helix</keyword>
<feature type="transmembrane region" description="Helical" evidence="6">
    <location>
        <begin position="154"/>
        <end position="177"/>
    </location>
</feature>
<keyword evidence="9" id="KW-1185">Reference proteome</keyword>
<organism evidence="8 9">
    <name type="scientific">Durusdinium trenchii</name>
    <dbReference type="NCBI Taxonomy" id="1381693"/>
    <lineage>
        <taxon>Eukaryota</taxon>
        <taxon>Sar</taxon>
        <taxon>Alveolata</taxon>
        <taxon>Dinophyceae</taxon>
        <taxon>Suessiales</taxon>
        <taxon>Symbiodiniaceae</taxon>
        <taxon>Durusdinium</taxon>
    </lineage>
</organism>
<feature type="transmembrane region" description="Helical" evidence="6">
    <location>
        <begin position="362"/>
        <end position="386"/>
    </location>
</feature>
<protein>
    <submittedName>
        <fullName evidence="8">Band 3 anion transport protein (Anion exchange protein 1) (AE 1) (Anion exchanger 1) (MEB3) (Solute carrier family 4 member 1) (CD antigen CD233)</fullName>
    </submittedName>
</protein>
<feature type="transmembrane region" description="Helical" evidence="6">
    <location>
        <begin position="237"/>
        <end position="256"/>
    </location>
</feature>
<feature type="transmembrane region" description="Helical" evidence="6">
    <location>
        <begin position="508"/>
        <end position="528"/>
    </location>
</feature>
<comment type="caution">
    <text evidence="8">The sequence shown here is derived from an EMBL/GenBank/DDBJ whole genome shotgun (WGS) entry which is preliminary data.</text>
</comment>
<feature type="transmembrane region" description="Helical" evidence="6">
    <location>
        <begin position="183"/>
        <end position="204"/>
    </location>
</feature>
<evidence type="ECO:0000256" key="6">
    <source>
        <dbReference type="SAM" id="Phobius"/>
    </source>
</evidence>
<keyword evidence="4 6" id="KW-0472">Membrane</keyword>
<gene>
    <name evidence="8" type="ORF">SCF082_LOCUS32069</name>
</gene>
<feature type="transmembrane region" description="Helical" evidence="6">
    <location>
        <begin position="268"/>
        <end position="286"/>
    </location>
</feature>
<dbReference type="InterPro" id="IPR011531">
    <property type="entry name" value="HCO3_transpt-like_TM_dom"/>
</dbReference>
<name>A0ABP0NDE6_9DINO</name>
<feature type="transmembrane region" description="Helical" evidence="6">
    <location>
        <begin position="67"/>
        <end position="92"/>
    </location>
</feature>
<feature type="transmembrane region" description="Helical" evidence="6">
    <location>
        <begin position="321"/>
        <end position="342"/>
    </location>
</feature>